<dbReference type="InterPro" id="IPR013022">
    <property type="entry name" value="Xyl_isomerase-like_TIM-brl"/>
</dbReference>
<dbReference type="SUPFAM" id="SSF51658">
    <property type="entry name" value="Xylose isomerase-like"/>
    <property type="match status" value="1"/>
</dbReference>
<dbReference type="OrthoDB" id="7914296at2"/>
<dbReference type="Proteomes" id="UP000268615">
    <property type="component" value="Unassembled WGS sequence"/>
</dbReference>
<dbReference type="GO" id="GO:0016853">
    <property type="term" value="F:isomerase activity"/>
    <property type="evidence" value="ECO:0007669"/>
    <property type="project" value="UniProtKB-KW"/>
</dbReference>
<dbReference type="InterPro" id="IPR036237">
    <property type="entry name" value="Xyl_isomerase-like_sf"/>
</dbReference>
<organism evidence="2 3">
    <name type="scientific">Buttiauxella warmboldiae</name>
    <dbReference type="NCBI Taxonomy" id="82993"/>
    <lineage>
        <taxon>Bacteria</taxon>
        <taxon>Pseudomonadati</taxon>
        <taxon>Pseudomonadota</taxon>
        <taxon>Gammaproteobacteria</taxon>
        <taxon>Enterobacterales</taxon>
        <taxon>Enterobacteriaceae</taxon>
        <taxon>Buttiauxella</taxon>
    </lineage>
</organism>
<dbReference type="RefSeq" id="WP_124022789.1">
    <property type="nucleotide sequence ID" value="NZ_RPOH01000010.1"/>
</dbReference>
<dbReference type="PANTHER" id="PTHR12110:SF41">
    <property type="entry name" value="INOSOSE DEHYDRATASE"/>
    <property type="match status" value="1"/>
</dbReference>
<protein>
    <submittedName>
        <fullName evidence="2">Sugar phosphate isomerase/epimerase</fullName>
    </submittedName>
</protein>
<dbReference type="PANTHER" id="PTHR12110">
    <property type="entry name" value="HYDROXYPYRUVATE ISOMERASE"/>
    <property type="match status" value="1"/>
</dbReference>
<gene>
    <name evidence="2" type="ORF">EHN07_03355</name>
</gene>
<sequence length="277" mass="30154">MSLLIGVNTAMFDGLDTDTAFATIAQAGFQYVELAYNQGYVGHLSPKLFSTRHAEYILSLLEKHRLETRTLGATMNLAVDDAIKAFTQRIYFAAMIGAKRLTVCPGRSADRQLIIERLKVLSDIAAEHQCTICIENGGDPCYDVFALAEEGFALLAAVNSPALAFNIDAGNIVSLRPEADAIAQAMAMIPAAAHCHIKDVSVRNGEYYFPAIGEGDLAYPPLFDALAENRIPCSLEIPLRMHRRADSYPERASSPVPAATSLAVLQRSRLALQPWLV</sequence>
<reference evidence="2 3" key="1">
    <citation type="submission" date="2018-11" db="EMBL/GenBank/DDBJ databases">
        <title>Draft genome sequence of Buttiauxella warmboldiae CCUG 35512.</title>
        <authorList>
            <person name="Salva-Serra F."/>
            <person name="Marathe N."/>
            <person name="Moore E."/>
            <person name="Svensson L."/>
            <person name="Engstrom-Jakobsson H."/>
        </authorList>
    </citation>
    <scope>NUCLEOTIDE SEQUENCE [LARGE SCALE GENOMIC DNA]</scope>
    <source>
        <strain evidence="2 3">CCUG 35512</strain>
    </source>
</reference>
<dbReference type="InterPro" id="IPR050312">
    <property type="entry name" value="IolE/XylAMocC-like"/>
</dbReference>
<keyword evidence="3" id="KW-1185">Reference proteome</keyword>
<dbReference type="AlphaFoldDB" id="A0A3N5EFX7"/>
<evidence type="ECO:0000313" key="2">
    <source>
        <dbReference type="EMBL" id="RPH30162.1"/>
    </source>
</evidence>
<comment type="caution">
    <text evidence="2">The sequence shown here is derived from an EMBL/GenBank/DDBJ whole genome shotgun (WGS) entry which is preliminary data.</text>
</comment>
<evidence type="ECO:0000259" key="1">
    <source>
        <dbReference type="Pfam" id="PF01261"/>
    </source>
</evidence>
<dbReference type="EMBL" id="RPOH01000010">
    <property type="protein sequence ID" value="RPH30162.1"/>
    <property type="molecule type" value="Genomic_DNA"/>
</dbReference>
<evidence type="ECO:0000313" key="3">
    <source>
        <dbReference type="Proteomes" id="UP000268615"/>
    </source>
</evidence>
<name>A0A3N5EFX7_9ENTR</name>
<feature type="domain" description="Xylose isomerase-like TIM barrel" evidence="1">
    <location>
        <begin position="21"/>
        <end position="241"/>
    </location>
</feature>
<dbReference type="Pfam" id="PF01261">
    <property type="entry name" value="AP_endonuc_2"/>
    <property type="match status" value="1"/>
</dbReference>
<keyword evidence="2" id="KW-0413">Isomerase</keyword>
<proteinExistence type="predicted"/>
<accession>A0A3N5EFX7</accession>
<dbReference type="Gene3D" id="3.20.20.150">
    <property type="entry name" value="Divalent-metal-dependent TIM barrel enzymes"/>
    <property type="match status" value="1"/>
</dbReference>